<dbReference type="Proteomes" id="UP000265520">
    <property type="component" value="Unassembled WGS sequence"/>
</dbReference>
<comment type="caution">
    <text evidence="2">The sequence shown here is derived from an EMBL/GenBank/DDBJ whole genome shotgun (WGS) entry which is preliminary data.</text>
</comment>
<dbReference type="EMBL" id="LXQA010025414">
    <property type="protein sequence ID" value="MCH93630.1"/>
    <property type="molecule type" value="Genomic_DNA"/>
</dbReference>
<name>A0A392N1F3_9FABA</name>
<dbReference type="NCBIfam" id="TIGR01640">
    <property type="entry name" value="F_box_assoc_1"/>
    <property type="match status" value="1"/>
</dbReference>
<dbReference type="InterPro" id="IPR017451">
    <property type="entry name" value="F-box-assoc_interact_dom"/>
</dbReference>
<dbReference type="InterPro" id="IPR006527">
    <property type="entry name" value="F-box-assoc_dom_typ1"/>
</dbReference>
<dbReference type="Pfam" id="PF07734">
    <property type="entry name" value="FBA_1"/>
    <property type="match status" value="1"/>
</dbReference>
<sequence>MPDEAENYVDFNVDYYVHGFGYDQVINDYKVIRYVYIHCELLSEYPYDDEEDVDDEEDDEERTLLHNWLISTDIDPFWEIYSLRSNSWRKLHVDMRYSLECVDGTQVYMDGVCHWYCEGYKTIDDKTVEPSLVSFYLNSEEFFVTPIPSYVDDCFYVKAWWINVAVLNGSIALISYHKETTIFHISILGEFCTKESWTKLLIVGPLSCVERPIGVGMKGEIFFIKKDGELVWLDLSTQMIAELGYKGEAVHSSEIIIYK</sequence>
<protein>
    <submittedName>
        <fullName evidence="2">F-box/kelch-repeat protein</fullName>
    </submittedName>
</protein>
<dbReference type="PANTHER" id="PTHR31672">
    <property type="entry name" value="BNACNNG10540D PROTEIN"/>
    <property type="match status" value="1"/>
</dbReference>
<evidence type="ECO:0000259" key="1">
    <source>
        <dbReference type="Pfam" id="PF07734"/>
    </source>
</evidence>
<organism evidence="2 3">
    <name type="scientific">Trifolium medium</name>
    <dbReference type="NCBI Taxonomy" id="97028"/>
    <lineage>
        <taxon>Eukaryota</taxon>
        <taxon>Viridiplantae</taxon>
        <taxon>Streptophyta</taxon>
        <taxon>Embryophyta</taxon>
        <taxon>Tracheophyta</taxon>
        <taxon>Spermatophyta</taxon>
        <taxon>Magnoliopsida</taxon>
        <taxon>eudicotyledons</taxon>
        <taxon>Gunneridae</taxon>
        <taxon>Pentapetalae</taxon>
        <taxon>rosids</taxon>
        <taxon>fabids</taxon>
        <taxon>Fabales</taxon>
        <taxon>Fabaceae</taxon>
        <taxon>Papilionoideae</taxon>
        <taxon>50 kb inversion clade</taxon>
        <taxon>NPAAA clade</taxon>
        <taxon>Hologalegina</taxon>
        <taxon>IRL clade</taxon>
        <taxon>Trifolieae</taxon>
        <taxon>Trifolium</taxon>
    </lineage>
</organism>
<dbReference type="PANTHER" id="PTHR31672:SF13">
    <property type="entry name" value="F-BOX PROTEIN CPR30-LIKE"/>
    <property type="match status" value="1"/>
</dbReference>
<evidence type="ECO:0000313" key="2">
    <source>
        <dbReference type="EMBL" id="MCH93630.1"/>
    </source>
</evidence>
<reference evidence="2 3" key="1">
    <citation type="journal article" date="2018" name="Front. Plant Sci.">
        <title>Red Clover (Trifolium pratense) and Zigzag Clover (T. medium) - A Picture of Genomic Similarities and Differences.</title>
        <authorList>
            <person name="Dluhosova J."/>
            <person name="Istvanek J."/>
            <person name="Nedelnik J."/>
            <person name="Repkova J."/>
        </authorList>
    </citation>
    <scope>NUCLEOTIDE SEQUENCE [LARGE SCALE GENOMIC DNA]</scope>
    <source>
        <strain evidence="3">cv. 10/8</strain>
        <tissue evidence="2">Leaf</tissue>
    </source>
</reference>
<feature type="domain" description="F-box associated beta-propeller type 1" evidence="1">
    <location>
        <begin position="14"/>
        <end position="234"/>
    </location>
</feature>
<dbReference type="AlphaFoldDB" id="A0A392N1F3"/>
<evidence type="ECO:0000313" key="3">
    <source>
        <dbReference type="Proteomes" id="UP000265520"/>
    </source>
</evidence>
<keyword evidence="3" id="KW-1185">Reference proteome</keyword>
<accession>A0A392N1F3</accession>
<proteinExistence type="predicted"/>
<dbReference type="InterPro" id="IPR050796">
    <property type="entry name" value="SCF_F-box_component"/>
</dbReference>